<accession>A0A1H7GFA4</accession>
<dbReference type="Pfam" id="PF00930">
    <property type="entry name" value="DPPIV_N"/>
    <property type="match status" value="1"/>
</dbReference>
<dbReference type="GO" id="GO:0008236">
    <property type="term" value="F:serine-type peptidase activity"/>
    <property type="evidence" value="ECO:0007669"/>
    <property type="project" value="InterPro"/>
</dbReference>
<dbReference type="Pfam" id="PF00326">
    <property type="entry name" value="Peptidase_S9"/>
    <property type="match status" value="1"/>
</dbReference>
<dbReference type="PANTHER" id="PTHR11731:SF118">
    <property type="entry name" value="BLR1971 PROTEIN"/>
    <property type="match status" value="1"/>
</dbReference>
<dbReference type="SUPFAM" id="SSF82171">
    <property type="entry name" value="DPP6 N-terminal domain-like"/>
    <property type="match status" value="1"/>
</dbReference>
<gene>
    <name evidence="3" type="ORF">SAMN05421740_101611</name>
</gene>
<keyword evidence="3" id="KW-0378">Hydrolase</keyword>
<dbReference type="SUPFAM" id="SSF53474">
    <property type="entry name" value="alpha/beta-Hydrolases"/>
    <property type="match status" value="1"/>
</dbReference>
<dbReference type="RefSeq" id="WP_245747472.1">
    <property type="nucleotide sequence ID" value="NZ_FNZR01000001.1"/>
</dbReference>
<dbReference type="STRING" id="332977.SAMN05421740_101611"/>
<dbReference type="GO" id="GO:0004177">
    <property type="term" value="F:aminopeptidase activity"/>
    <property type="evidence" value="ECO:0007669"/>
    <property type="project" value="UniProtKB-KW"/>
</dbReference>
<evidence type="ECO:0000313" key="3">
    <source>
        <dbReference type="EMBL" id="SEK34485.1"/>
    </source>
</evidence>
<evidence type="ECO:0000259" key="2">
    <source>
        <dbReference type="Pfam" id="PF00930"/>
    </source>
</evidence>
<dbReference type="EMBL" id="FNZR01000001">
    <property type="protein sequence ID" value="SEK34485.1"/>
    <property type="molecule type" value="Genomic_DNA"/>
</dbReference>
<dbReference type="InterPro" id="IPR001375">
    <property type="entry name" value="Peptidase_S9_cat"/>
</dbReference>
<keyword evidence="4" id="KW-1185">Reference proteome</keyword>
<evidence type="ECO:0000259" key="1">
    <source>
        <dbReference type="Pfam" id="PF00326"/>
    </source>
</evidence>
<feature type="domain" description="Peptidase S9 prolyl oligopeptidase catalytic" evidence="1">
    <location>
        <begin position="559"/>
        <end position="743"/>
    </location>
</feature>
<dbReference type="PANTHER" id="PTHR11731">
    <property type="entry name" value="PROTEASE FAMILY S9B,C DIPEPTIDYL-PEPTIDASE IV-RELATED"/>
    <property type="match status" value="1"/>
</dbReference>
<keyword evidence="3" id="KW-0645">Protease</keyword>
<dbReference type="InterPro" id="IPR050278">
    <property type="entry name" value="Serine_Prot_S9B/DPPIV"/>
</dbReference>
<dbReference type="InterPro" id="IPR002469">
    <property type="entry name" value="Peptidase_S9B_N"/>
</dbReference>
<dbReference type="InterPro" id="IPR029058">
    <property type="entry name" value="AB_hydrolase_fold"/>
</dbReference>
<dbReference type="GO" id="GO:0006508">
    <property type="term" value="P:proteolysis"/>
    <property type="evidence" value="ECO:0007669"/>
    <property type="project" value="InterPro"/>
</dbReference>
<proteinExistence type="predicted"/>
<organism evidence="3 4">
    <name type="scientific">Parapedobacter koreensis</name>
    <dbReference type="NCBI Taxonomy" id="332977"/>
    <lineage>
        <taxon>Bacteria</taxon>
        <taxon>Pseudomonadati</taxon>
        <taxon>Bacteroidota</taxon>
        <taxon>Sphingobacteriia</taxon>
        <taxon>Sphingobacteriales</taxon>
        <taxon>Sphingobacteriaceae</taxon>
        <taxon>Parapedobacter</taxon>
    </lineage>
</organism>
<sequence length="759" mass="85911">MKNTSFSGHYFMLAYLYLFWFSMFKVSAQEMAENYRKAAMIKTSMEQNIYYAPRSFRWSADGEKFWYGYQTPKGKAFVLVDTHAPTRGQAFDQHALAKSLSFELKATVDPYRLPFDEFNYLKHDSIIEFTAYDEVWQFDRFTYRCVQRRGLSGRQRSQQGGAPIGNGVISPDGKWIAFIENSNVSVRSLTDSVVFQLSFDGSPGAYYEPNLQWSPDAKKLAARKVRPGETHLVYLIESSPTDQLQPKLHSRNYLKPGDVLPHYTPALFDMEKKRQVPVHGVSIVSQFNLTEPLWCANSQYYTIEYNQRGHQLYQIIQVDAQTGAMKTIVSETSKTFIDYRGKRFRYDAGGGKEIIWASERDGWNHLYLYDAVTGTVKNQITKGQWVVRGVVHVDEQERSIIFEASGMVTGSDPYLKGYYRINFDGSGLLELTPEHANHHAYFSPDFSRFVDTYSRIDSPPVTVLRNSADGKVVLKLEEADIGALVGAGWQMPEVFSTTGRDDSTSIWGIIVRPSNFDPTRRYPVIEYIYGGPHNSFVPKSFISEPASGDYRPWTALHELAELGFIVVQIDGMGTSNRSKAFHDVSWKNLKDAGFPDRIRWIKAAASQYPYMDTTRVGIYGNSAGGQNSVAALLFHPEFYKVAVSSSGCHDNRMDKLGWNELWMGYPVGPQYSASSNVDNAHRLKGHLLLILGEMDTNVPPESTLQLVDALIKAGKNFDFLLVPGMGHSLGGDYGERKRRDFFVKHLLGIEPPVWAGMND</sequence>
<protein>
    <submittedName>
        <fullName evidence="3">Dipeptidyl aminopeptidase/acylaminoacyl peptidase</fullName>
    </submittedName>
</protein>
<name>A0A1H7GFA4_9SPHI</name>
<evidence type="ECO:0000313" key="4">
    <source>
        <dbReference type="Proteomes" id="UP000198916"/>
    </source>
</evidence>
<reference evidence="4" key="1">
    <citation type="submission" date="2016-10" db="EMBL/GenBank/DDBJ databases">
        <authorList>
            <person name="Varghese N."/>
            <person name="Submissions S."/>
        </authorList>
    </citation>
    <scope>NUCLEOTIDE SEQUENCE [LARGE SCALE GENOMIC DNA]</scope>
    <source>
        <strain evidence="4">Jip14</strain>
    </source>
</reference>
<dbReference type="Gene3D" id="2.140.10.30">
    <property type="entry name" value="Dipeptidylpeptidase IV, N-terminal domain"/>
    <property type="match status" value="1"/>
</dbReference>
<feature type="domain" description="Dipeptidylpeptidase IV N-terminal" evidence="2">
    <location>
        <begin position="162"/>
        <end position="460"/>
    </location>
</feature>
<keyword evidence="3" id="KW-0031">Aminopeptidase</keyword>
<dbReference type="Proteomes" id="UP000198916">
    <property type="component" value="Unassembled WGS sequence"/>
</dbReference>
<dbReference type="Gene3D" id="3.40.50.1820">
    <property type="entry name" value="alpha/beta hydrolase"/>
    <property type="match status" value="1"/>
</dbReference>
<dbReference type="AlphaFoldDB" id="A0A1H7GFA4"/>